<organism evidence="2 3">
    <name type="scientific">Linum tenue</name>
    <dbReference type="NCBI Taxonomy" id="586396"/>
    <lineage>
        <taxon>Eukaryota</taxon>
        <taxon>Viridiplantae</taxon>
        <taxon>Streptophyta</taxon>
        <taxon>Embryophyta</taxon>
        <taxon>Tracheophyta</taxon>
        <taxon>Spermatophyta</taxon>
        <taxon>Magnoliopsida</taxon>
        <taxon>eudicotyledons</taxon>
        <taxon>Gunneridae</taxon>
        <taxon>Pentapetalae</taxon>
        <taxon>rosids</taxon>
        <taxon>fabids</taxon>
        <taxon>Malpighiales</taxon>
        <taxon>Linaceae</taxon>
        <taxon>Linum</taxon>
    </lineage>
</organism>
<dbReference type="EMBL" id="CAMGYJ010000002">
    <property type="protein sequence ID" value="CAI0385190.1"/>
    <property type="molecule type" value="Genomic_DNA"/>
</dbReference>
<evidence type="ECO:0000256" key="1">
    <source>
        <dbReference type="SAM" id="MobiDB-lite"/>
    </source>
</evidence>
<name>A0AAV0HLV4_9ROSI</name>
<reference evidence="2" key="1">
    <citation type="submission" date="2022-08" db="EMBL/GenBank/DDBJ databases">
        <authorList>
            <person name="Gutierrez-Valencia J."/>
        </authorList>
    </citation>
    <scope>NUCLEOTIDE SEQUENCE</scope>
</reference>
<comment type="caution">
    <text evidence="2">The sequence shown here is derived from an EMBL/GenBank/DDBJ whole genome shotgun (WGS) entry which is preliminary data.</text>
</comment>
<sequence>MLFLCPSSEAIPQATTSTSPPLHAPRVDPAPPCLDTARRRLDPALRSPPRRHSPPLPRRYLRAFPVGA</sequence>
<protein>
    <submittedName>
        <fullName evidence="2">Uncharacterized protein</fullName>
    </submittedName>
</protein>
<evidence type="ECO:0000313" key="2">
    <source>
        <dbReference type="EMBL" id="CAI0385190.1"/>
    </source>
</evidence>
<dbReference type="AlphaFoldDB" id="A0AAV0HLV4"/>
<keyword evidence="3" id="KW-1185">Reference proteome</keyword>
<dbReference type="Proteomes" id="UP001154282">
    <property type="component" value="Unassembled WGS sequence"/>
</dbReference>
<proteinExistence type="predicted"/>
<gene>
    <name evidence="2" type="ORF">LITE_LOCUS4695</name>
</gene>
<feature type="region of interest" description="Disordered" evidence="1">
    <location>
        <begin position="1"/>
        <end position="58"/>
    </location>
</feature>
<evidence type="ECO:0000313" key="3">
    <source>
        <dbReference type="Proteomes" id="UP001154282"/>
    </source>
</evidence>
<accession>A0AAV0HLV4</accession>